<keyword evidence="2" id="KW-1133">Transmembrane helix</keyword>
<keyword evidence="2" id="KW-0472">Membrane</keyword>
<organism evidence="3 4">
    <name type="scientific">Corallococcus exercitus</name>
    <dbReference type="NCBI Taxonomy" id="2316736"/>
    <lineage>
        <taxon>Bacteria</taxon>
        <taxon>Pseudomonadati</taxon>
        <taxon>Myxococcota</taxon>
        <taxon>Myxococcia</taxon>
        <taxon>Myxococcales</taxon>
        <taxon>Cystobacterineae</taxon>
        <taxon>Myxococcaceae</taxon>
        <taxon>Corallococcus</taxon>
    </lineage>
</organism>
<dbReference type="RefSeq" id="WP_171434557.1">
    <property type="nucleotide sequence ID" value="NZ_JABFJV010000046.1"/>
</dbReference>
<comment type="caution">
    <text evidence="3">The sequence shown here is derived from an EMBL/GenBank/DDBJ whole genome shotgun (WGS) entry which is preliminary data.</text>
</comment>
<feature type="transmembrane region" description="Helical" evidence="2">
    <location>
        <begin position="44"/>
        <end position="66"/>
    </location>
</feature>
<dbReference type="AlphaFoldDB" id="A0A7Y4KH70"/>
<name>A0A7Y4KH70_9BACT</name>
<keyword evidence="4" id="KW-1185">Reference proteome</keyword>
<sequence>MAFAVDVFAVGFASGFALGAGAFAAGFFVAALFTAFAACFSFEAAVFSACATGFATPAFFAGAGALPPAGRPPGFMAALAAAVRDLDESGEAEGRVGRRWAIKSSSEDPSGRRRRPSSPDG</sequence>
<proteinExistence type="predicted"/>
<keyword evidence="2" id="KW-0812">Transmembrane</keyword>
<accession>A0A7Y4KH70</accession>
<gene>
    <name evidence="3" type="ORF">HMI49_11105</name>
</gene>
<evidence type="ECO:0000256" key="2">
    <source>
        <dbReference type="SAM" id="Phobius"/>
    </source>
</evidence>
<protein>
    <submittedName>
        <fullName evidence="3">Uncharacterized protein</fullName>
    </submittedName>
</protein>
<feature type="transmembrane region" description="Helical" evidence="2">
    <location>
        <begin position="7"/>
        <end position="38"/>
    </location>
</feature>
<feature type="compositionally biased region" description="Basic residues" evidence="1">
    <location>
        <begin position="112"/>
        <end position="121"/>
    </location>
</feature>
<dbReference type="Proteomes" id="UP000563426">
    <property type="component" value="Unassembled WGS sequence"/>
</dbReference>
<reference evidence="3 4" key="1">
    <citation type="submission" date="2020-05" db="EMBL/GenBank/DDBJ databases">
        <authorList>
            <person name="Whitworth D."/>
        </authorList>
    </citation>
    <scope>NUCLEOTIDE SEQUENCE [LARGE SCALE GENOMIC DNA]</scope>
    <source>
        <strain evidence="3 4">AB043B</strain>
    </source>
</reference>
<feature type="region of interest" description="Disordered" evidence="1">
    <location>
        <begin position="89"/>
        <end position="121"/>
    </location>
</feature>
<dbReference type="EMBL" id="JABFJV010000046">
    <property type="protein sequence ID" value="NOK33746.1"/>
    <property type="molecule type" value="Genomic_DNA"/>
</dbReference>
<evidence type="ECO:0000313" key="4">
    <source>
        <dbReference type="Proteomes" id="UP000563426"/>
    </source>
</evidence>
<evidence type="ECO:0000256" key="1">
    <source>
        <dbReference type="SAM" id="MobiDB-lite"/>
    </source>
</evidence>
<evidence type="ECO:0000313" key="3">
    <source>
        <dbReference type="EMBL" id="NOK33746.1"/>
    </source>
</evidence>